<evidence type="ECO:0000313" key="3">
    <source>
        <dbReference type="Proteomes" id="UP000184315"/>
    </source>
</evidence>
<keyword evidence="1" id="KW-1133">Transmembrane helix</keyword>
<protein>
    <recommendedName>
        <fullName evidence="4">PhnA-like protein</fullName>
    </recommendedName>
</protein>
<dbReference type="OrthoDB" id="508787at2"/>
<evidence type="ECO:0000313" key="2">
    <source>
        <dbReference type="EMBL" id="CUR31806.1"/>
    </source>
</evidence>
<evidence type="ECO:0008006" key="4">
    <source>
        <dbReference type="Google" id="ProtNLM"/>
    </source>
</evidence>
<keyword evidence="3" id="KW-1185">Reference proteome</keyword>
<gene>
    <name evidence="2" type="ORF">PL9214291399</name>
</gene>
<dbReference type="Proteomes" id="UP000184315">
    <property type="component" value="Unassembled WGS sequence"/>
</dbReference>
<dbReference type="RefSeq" id="WP_072718588.1">
    <property type="nucleotide sequence ID" value="NZ_LN889782.1"/>
</dbReference>
<accession>A0A1J1LHY0</accession>
<feature type="transmembrane region" description="Helical" evidence="1">
    <location>
        <begin position="73"/>
        <end position="92"/>
    </location>
</feature>
<feature type="transmembrane region" description="Helical" evidence="1">
    <location>
        <begin position="30"/>
        <end position="53"/>
    </location>
</feature>
<feature type="transmembrane region" description="Helical" evidence="1">
    <location>
        <begin position="104"/>
        <end position="123"/>
    </location>
</feature>
<sequence>MAYTDESGRIIDHPVAAGTDYHDRVRWGPIFAGLVIAIGTQLILSGIGAAIGLTGLANSGAPRSNAGDTGTAVGIWSIISLLIALFVGGWLMARVCGPMNRNTALLNGAILWATTLAISAWLLSSGVSGIFGIVASNAGEVINQVQEGGVNVPARAPNVSAQQAQDIASNAAKASWAFSFGSLLGLISTLVGSSVGVHKPYAGPTVQPGVGRPYAR</sequence>
<keyword evidence="1" id="KW-0812">Transmembrane</keyword>
<keyword evidence="1" id="KW-0472">Membrane</keyword>
<dbReference type="STRING" id="671072.PL9214291399"/>
<proteinExistence type="predicted"/>
<dbReference type="AlphaFoldDB" id="A0A1J1LHY0"/>
<dbReference type="EMBL" id="CZDF01000132">
    <property type="protein sequence ID" value="CUR31806.1"/>
    <property type="molecule type" value="Genomic_DNA"/>
</dbReference>
<evidence type="ECO:0000256" key="1">
    <source>
        <dbReference type="SAM" id="Phobius"/>
    </source>
</evidence>
<reference evidence="3" key="1">
    <citation type="submission" date="2015-10" db="EMBL/GenBank/DDBJ databases">
        <authorList>
            <person name="Regsiter A."/>
            <person name="william w."/>
        </authorList>
    </citation>
    <scope>NUCLEOTIDE SEQUENCE [LARGE SCALE GENOMIC DNA]</scope>
</reference>
<name>A0A1J1LHY0_9CYAN</name>
<organism evidence="2 3">
    <name type="scientific">Planktothrix tepida PCC 9214</name>
    <dbReference type="NCBI Taxonomy" id="671072"/>
    <lineage>
        <taxon>Bacteria</taxon>
        <taxon>Bacillati</taxon>
        <taxon>Cyanobacteriota</taxon>
        <taxon>Cyanophyceae</taxon>
        <taxon>Oscillatoriophycideae</taxon>
        <taxon>Oscillatoriales</taxon>
        <taxon>Microcoleaceae</taxon>
        <taxon>Planktothrix</taxon>
    </lineage>
</organism>